<dbReference type="Gene3D" id="2.40.128.130">
    <property type="entry name" value="Autotransporter beta-domain"/>
    <property type="match status" value="1"/>
</dbReference>
<dbReference type="InterPro" id="IPR014756">
    <property type="entry name" value="Ig_E-set"/>
</dbReference>
<protein>
    <submittedName>
        <fullName evidence="5">Autotransporter domain-containing protein</fullName>
    </submittedName>
</protein>
<dbReference type="InterPro" id="IPR036709">
    <property type="entry name" value="Autotransporte_beta_dom_sf"/>
</dbReference>
<dbReference type="InterPro" id="IPR005546">
    <property type="entry name" value="Autotransporte_beta"/>
</dbReference>
<dbReference type="InterPro" id="IPR003644">
    <property type="entry name" value="Calx_beta"/>
</dbReference>
<dbReference type="InterPro" id="IPR002909">
    <property type="entry name" value="IPT_dom"/>
</dbReference>
<evidence type="ECO:0000256" key="1">
    <source>
        <dbReference type="ARBA" id="ARBA00022729"/>
    </source>
</evidence>
<name>A0A418SU15_9RHOB</name>
<dbReference type="GO" id="GO:0005509">
    <property type="term" value="F:calcium ion binding"/>
    <property type="evidence" value="ECO:0007669"/>
    <property type="project" value="InterPro"/>
</dbReference>
<accession>A0A418SU15</accession>
<evidence type="ECO:0000256" key="2">
    <source>
        <dbReference type="ARBA" id="ARBA00022737"/>
    </source>
</evidence>
<dbReference type="OrthoDB" id="9804931at2"/>
<evidence type="ECO:0000256" key="3">
    <source>
        <dbReference type="ARBA" id="ARBA00022837"/>
    </source>
</evidence>
<comment type="caution">
    <text evidence="5">The sequence shown here is derived from an EMBL/GenBank/DDBJ whole genome shotgun (WGS) entry which is preliminary data.</text>
</comment>
<dbReference type="SMART" id="SM00429">
    <property type="entry name" value="IPT"/>
    <property type="match status" value="2"/>
</dbReference>
<dbReference type="Pfam" id="PF05345">
    <property type="entry name" value="He_PIG"/>
    <property type="match status" value="12"/>
</dbReference>
<dbReference type="SUPFAM" id="SSF103515">
    <property type="entry name" value="Autotransporter"/>
    <property type="match status" value="1"/>
</dbReference>
<dbReference type="SUPFAM" id="SSF81296">
    <property type="entry name" value="E set domains"/>
    <property type="match status" value="2"/>
</dbReference>
<dbReference type="SMART" id="SM00089">
    <property type="entry name" value="PKD"/>
    <property type="match status" value="4"/>
</dbReference>
<evidence type="ECO:0000259" key="4">
    <source>
        <dbReference type="PROSITE" id="PS51208"/>
    </source>
</evidence>
<keyword evidence="2" id="KW-0677">Repeat</keyword>
<dbReference type="SMART" id="SM00869">
    <property type="entry name" value="Autotransporter"/>
    <property type="match status" value="1"/>
</dbReference>
<dbReference type="SUPFAM" id="SSF49313">
    <property type="entry name" value="Cadherin-like"/>
    <property type="match status" value="9"/>
</dbReference>
<keyword evidence="1" id="KW-0732">Signal</keyword>
<dbReference type="Gene3D" id="2.60.40.10">
    <property type="entry name" value="Immunoglobulins"/>
    <property type="match status" value="14"/>
</dbReference>
<keyword evidence="3" id="KW-0106">Calcium</keyword>
<dbReference type="Pfam" id="PF03160">
    <property type="entry name" value="Calx-beta"/>
    <property type="match status" value="1"/>
</dbReference>
<dbReference type="Pfam" id="PF01833">
    <property type="entry name" value="TIG"/>
    <property type="match status" value="2"/>
</dbReference>
<evidence type="ECO:0000313" key="6">
    <source>
        <dbReference type="Proteomes" id="UP000284202"/>
    </source>
</evidence>
<dbReference type="Proteomes" id="UP000284202">
    <property type="component" value="Unassembled WGS sequence"/>
</dbReference>
<dbReference type="Gene3D" id="2.60.40.2030">
    <property type="match status" value="1"/>
</dbReference>
<reference evidence="6" key="1">
    <citation type="submission" date="2018-09" db="EMBL/GenBank/DDBJ databases">
        <title>Acidovorax cavernicola nov. sp. isolated from Gruta de las Maravillas (Aracena, Spain).</title>
        <authorList>
            <person name="Jurado V."/>
            <person name="Gutierrez-Patricio S."/>
            <person name="Gonzalez-Pimentel J.L."/>
            <person name="Miller A.Z."/>
            <person name="Laiz L."/>
            <person name="Saiz-Jimenez C."/>
        </authorList>
    </citation>
    <scope>NUCLEOTIDE SEQUENCE [LARGE SCALE GENOMIC DNA]</scope>
    <source>
        <strain evidence="6">1011MAR3C25</strain>
    </source>
</reference>
<dbReference type="PROSITE" id="PS51208">
    <property type="entry name" value="AUTOTRANSPORTER"/>
    <property type="match status" value="1"/>
</dbReference>
<proteinExistence type="predicted"/>
<dbReference type="InterPro" id="IPR025883">
    <property type="entry name" value="Cadherin-like_domain"/>
</dbReference>
<dbReference type="PANTHER" id="PTHR37494:SF1">
    <property type="entry name" value="STAPHYLOCOCCUS AUREUS SURFACE PROTEIN A"/>
    <property type="match status" value="1"/>
</dbReference>
<dbReference type="InterPro" id="IPR013783">
    <property type="entry name" value="Ig-like_fold"/>
</dbReference>
<dbReference type="InterPro" id="IPR015919">
    <property type="entry name" value="Cadherin-like_sf"/>
</dbReference>
<dbReference type="GO" id="GO:0007154">
    <property type="term" value="P:cell communication"/>
    <property type="evidence" value="ECO:0007669"/>
    <property type="project" value="InterPro"/>
</dbReference>
<dbReference type="NCBIfam" id="TIGR01414">
    <property type="entry name" value="autotrans_barl"/>
    <property type="match status" value="1"/>
</dbReference>
<dbReference type="InterPro" id="IPR006315">
    <property type="entry name" value="OM_autotransptr_brl_dom"/>
</dbReference>
<dbReference type="Pfam" id="PF03797">
    <property type="entry name" value="Autotransporter"/>
    <property type="match status" value="1"/>
</dbReference>
<dbReference type="GO" id="GO:0019867">
    <property type="term" value="C:outer membrane"/>
    <property type="evidence" value="ECO:0007669"/>
    <property type="project" value="InterPro"/>
</dbReference>
<dbReference type="InterPro" id="IPR022409">
    <property type="entry name" value="PKD/Chitinase_dom"/>
</dbReference>
<organism evidence="5 6">
    <name type="scientific">Paracoccus onubensis</name>
    <dbReference type="NCBI Taxonomy" id="1675788"/>
    <lineage>
        <taxon>Bacteria</taxon>
        <taxon>Pseudomonadati</taxon>
        <taxon>Pseudomonadota</taxon>
        <taxon>Alphaproteobacteria</taxon>
        <taxon>Rhodobacterales</taxon>
        <taxon>Paracoccaceae</taxon>
        <taxon>Paracoccus</taxon>
    </lineage>
</organism>
<dbReference type="InterPro" id="IPR038081">
    <property type="entry name" value="CalX-like_sf"/>
</dbReference>
<sequence>MTREWTMGYPVRFLGGALRFLLVLFLLVLPAGAGVMLTGVTPTTFSGPGETITFQYRLERENIVVNGMTLSGSNLPVSDPTCTPDFPLEVNGTAICTATYITTESDISDLVQLGGTYVLETISAPRGGAIFGGERVAYKGSTGEPAAPEIVGVSPDSGPAIGGTIVTITGTDLTGATAVSFGTWPATSFTVDSAMQITATTPAGAVGPVDVTVTTPGGTAVATGAFTYAAPVMPVLSIDDIAITEGDSGVTVALFTISLDRPVPQFTTVTYDIATADGTAIAGEDYIATSDSGSIGPASVAGSFAVQITGDTDPEPDENFFVNVTNINGATVADAQGIGTITNDDAVADAPVVSWSVPGGTSTEATATVGGVSLSSGDSVPSGSVVEFLLKPSNGGTYTEAPTGCGIQYISSSDAGDLWRTGPVTTDCAVSFTVQWIELSPPNTERLIATHGQFYSLQFAIGNSYGPFNDWSWSFARGALPAGLELDAATGLVSGTPEEAGEFSFGIQTRNGAGHYSWDNYRMIVAPAAPTITGIAPDTGPAAGGTVVTISGTGLTGATAVTFGGTAATDFTVESATKITATTPAGSAGAVDVAATTPGGIATATRAFTYEEPASADASLSDLAVSSGTLAPGFTSETVAYAVSVPYAVASLTLTPTAADAGAAITVAGQSVMSGSASSAIPLMVGDTPIEIVVTAEDGAAMRVYTVTATREAPVITLDPDSLPQGVAGSDYGPLSLAAGGGTAPYIFALAEGALPDGLALGPGGQLSGIPREAGSFDITVMATDTSNFTGTRDYRLIIDAPGITLGPDNLPGGKAGTAYGPVSFVADGGTEPYSLALTGELPEGLKFEDGTLSGTPVEAGSFSFTVTATDAYDFAAERDYTISVDAPPISLNPDNVPDGVVYADYSQDFTADGGTGPYSFKVTAGDLPDGLTLAPDGALTGAPTEDGAFPITITATDNNGFTGTRDYSLAIAPPVITLGPESLPKGTGGTEYGPVRLTAKGGDGAYEFTATAATLPVGLMLAPDGALSGIPGEDGSFTFTVTATDERGFSGQRDFTLSADAPEITLGPDGLPDGVAGMAYDELSFAATGGRAPYGFTLEGQLPDGMSFGDGILTGTPTENGDFALTVTATDADNFTGQRSYTLRIGAPGITLLPGNLPEAAVYADYSVTFSAQGGKAPYSYEIIKGDLPQEMSFENGTLSGTPTEAGSFPITVSVADDNGFTTTGNYTLSVTAPRIVLAPDSLPEGAVYADYSENFSAKGGDGTYSYKVTGGSLPEGLELAVEGNLTGTPAESGDFPFTVTVTDGKGFTGTQEYTLAIAAPSIALAPQNLPDGIAGTKYERVKFTAEGGDAPYDFTLSGKLPEGLSFKGDTLSGVPANDGAFTFTVTATDAGAFAGVQEYTLRIRAPEITIGPDSLPNAAVYADYSESFTAEGGMGSYRYEMTGGDLPGGIELAADGTLSGQPGESGEFAFTVTATDDNDFAGTREYTLIVEAPEIALSPKSLPDGTAGAAFGPVDFTAEGGDAPYSFTLDGDLPEGLIFRDGTLSGTPTVAGEFAFTVSATDPGEFSGEREYRLTIAAPDLVLIPGSLPAGRVNAAYTASLAAEGGTAPYGFAVTQGSLPEGLALAEDGTLSGTPSEPGGFSVTMTVTDRFGFTGSHNYMITIEDIAVPQPQNHELTVMAGTDGTIDLTLGAMGGPFAKAAIVANPAHDAGTARIASQSGRHILHFSASGGYAGTTSLRYTLSNAGGASEPANVMITVVARPDPSLDPEVIGLVRAQTETAKRFAKAQIRNFSQRLEQLHDEGTRRRNSLALNLTAQSSRGDSDALSLRGPEAFGNQRDELAFWSSGYVNFGSSDDGAIDLDHTLIGVSAGADYRFTPKFTAGLGLGYGRDVTDIGSNGTESRAEAFSLAAYGSYRPKPGFFIDGLAGYSSLNFDSKRYVTWTGDMATGTRRGEQYFAALTAGYEHRRDGVLISPYGRLSGSRSTLDMFTEKGDGVYNLTYDKQIVKTLSGTLGLRFEQSRPTGWGQLTSRARFEYTHEFENSSQARLGYADLGTLPYIIDADGFSRDQLAIGIGFDAQIGELWTLGLDYRTAFGTDGDSQDHTVAFKLDVRF</sequence>
<dbReference type="SUPFAM" id="SSF141072">
    <property type="entry name" value="CalX-like"/>
    <property type="match status" value="1"/>
</dbReference>
<evidence type="ECO:0000313" key="5">
    <source>
        <dbReference type="EMBL" id="RJE84461.1"/>
    </source>
</evidence>
<dbReference type="PANTHER" id="PTHR37494">
    <property type="entry name" value="HEMAGGLUTININ"/>
    <property type="match status" value="1"/>
</dbReference>
<dbReference type="Pfam" id="PF12733">
    <property type="entry name" value="Cadherin-like"/>
    <property type="match status" value="1"/>
</dbReference>
<gene>
    <name evidence="5" type="ORF">D3P04_12455</name>
</gene>
<feature type="domain" description="Autotransporter" evidence="4">
    <location>
        <begin position="1838"/>
        <end position="2115"/>
    </location>
</feature>
<dbReference type="EMBL" id="QZCG01000008">
    <property type="protein sequence ID" value="RJE84461.1"/>
    <property type="molecule type" value="Genomic_DNA"/>
</dbReference>
<keyword evidence="6" id="KW-1185">Reference proteome</keyword>
<dbReference type="CDD" id="cd00102">
    <property type="entry name" value="IPT"/>
    <property type="match status" value="2"/>
</dbReference>